<evidence type="ECO:0008006" key="4">
    <source>
        <dbReference type="Google" id="ProtNLM"/>
    </source>
</evidence>
<feature type="compositionally biased region" description="Polar residues" evidence="1">
    <location>
        <begin position="27"/>
        <end position="37"/>
    </location>
</feature>
<evidence type="ECO:0000313" key="3">
    <source>
        <dbReference type="Proteomes" id="UP000488506"/>
    </source>
</evidence>
<feature type="region of interest" description="Disordered" evidence="1">
    <location>
        <begin position="1"/>
        <end position="69"/>
    </location>
</feature>
<comment type="caution">
    <text evidence="2">The sequence shown here is derived from an EMBL/GenBank/DDBJ whole genome shotgun (WGS) entry which is preliminary data.</text>
</comment>
<reference evidence="2 3" key="1">
    <citation type="submission" date="2019-12" db="EMBL/GenBank/DDBJ databases">
        <authorList>
            <person name="Wolfe R."/>
            <person name="Danczak R."/>
            <person name="Wilkins M."/>
        </authorList>
    </citation>
    <scope>NUCLEOTIDE SEQUENCE [LARGE SCALE GENOMIC DNA]</scope>
    <source>
        <strain evidence="2">X2_MaxBin.013</strain>
    </source>
</reference>
<dbReference type="Proteomes" id="UP000488506">
    <property type="component" value="Unassembled WGS sequence"/>
</dbReference>
<protein>
    <recommendedName>
        <fullName evidence="4">Flagellar hook-length control protein-like C-terminal domain-containing protein</fullName>
    </recommendedName>
</protein>
<organism evidence="2 3">
    <name type="scientific">Candidatus Saganbacteria bacterium</name>
    <dbReference type="NCBI Taxonomy" id="2575572"/>
    <lineage>
        <taxon>Bacteria</taxon>
        <taxon>Bacillati</taxon>
        <taxon>Saganbacteria</taxon>
    </lineage>
</organism>
<evidence type="ECO:0000256" key="1">
    <source>
        <dbReference type="SAM" id="MobiDB-lite"/>
    </source>
</evidence>
<proteinExistence type="predicted"/>
<name>A0A833NZM8_UNCSA</name>
<dbReference type="AlphaFoldDB" id="A0A833NZM8"/>
<gene>
    <name evidence="2" type="ORF">FD145_1280</name>
</gene>
<sequence length="426" mass="46009">MGEINTPSGGMNLGKPVIWPSGKASGQPITPSQTTQAAGGVRQIPGRTAPASATGRAEEVAPKTPAGAATKPVSIARPLTVEDIKTHLLQIQIPDTDFNVKLASLMLKDGMELSRENFAKLFSMLEGTNKSTNMQEAAIILSMKGIDSHQALKVLEQFMAENPQLSAQLLAAQEALNSLTTALGVSKGLLDVNIITQMTALLASFDSKIKSLAEKFQFSGDNSLKLNDLLDSARAMKSLLDGIELKSQVSDSAEAQILQASLSSAKSKLSSIIDNLASQAILSQKGREEVNYQYQQIPNSEAKSLKDVEIVIKRDGQGKNASIDPENTQVVLAMQTLNLGKMVCSLIVKGKKVYIIFIFNEKDYGDEAREIIANEYASLQKKLADKNYSVTGYQVKVDPAMCKVKPYLIPMLPTLEAQLRKIDLEA</sequence>
<evidence type="ECO:0000313" key="2">
    <source>
        <dbReference type="EMBL" id="KAF0133481.1"/>
    </source>
</evidence>
<dbReference type="EMBL" id="WPAF01000025">
    <property type="protein sequence ID" value="KAF0133481.1"/>
    <property type="molecule type" value="Genomic_DNA"/>
</dbReference>
<accession>A0A833NZM8</accession>